<dbReference type="FunFam" id="2.130.10.10:FF:001719">
    <property type="entry name" value="Uncharacterized protein"/>
    <property type="match status" value="1"/>
</dbReference>
<dbReference type="Pfam" id="PF23409">
    <property type="entry name" value="Beta-prop_EML"/>
    <property type="match status" value="3"/>
</dbReference>
<dbReference type="FunFam" id="2.130.10.10:FF:000320">
    <property type="entry name" value="echinoderm microtubule-associated protein-like 6"/>
    <property type="match status" value="1"/>
</dbReference>
<dbReference type="Pfam" id="PF23414">
    <property type="entry name" value="Beta-prop_EML_2"/>
    <property type="match status" value="3"/>
</dbReference>
<dbReference type="SMART" id="SM00320">
    <property type="entry name" value="WD40"/>
    <property type="match status" value="25"/>
</dbReference>
<keyword evidence="2" id="KW-0677">Repeat</keyword>
<dbReference type="PROSITE" id="PS50082">
    <property type="entry name" value="WD_REPEATS_2"/>
    <property type="match status" value="5"/>
</dbReference>
<dbReference type="Pfam" id="PF03451">
    <property type="entry name" value="HELP"/>
    <property type="match status" value="2"/>
</dbReference>
<feature type="repeat" description="WD" evidence="3">
    <location>
        <begin position="1170"/>
        <end position="1211"/>
    </location>
</feature>
<proteinExistence type="predicted"/>
<feature type="repeat" description="WD" evidence="3">
    <location>
        <begin position="2236"/>
        <end position="2273"/>
    </location>
</feature>
<feature type="repeat" description="WD" evidence="3">
    <location>
        <begin position="1514"/>
        <end position="1547"/>
    </location>
</feature>
<sequence length="2273" mass="255786">MGNQIMGKFRKNRFQGFSDNQIDYLSDKWLQIESNGVIDLNKFADQYNVTHKEAIKIIKLMDFDNSGRVDYYKFKVGVASLCQNPLITTAKTIFDLYDEDHDNKLGPKEVGIFLTSILNNLHYYEGLDDPTPKEIEEKVQQYLVKWDLDRDGGFEYEEYLKLVQKDPDVLKVLFNMGLANKDETTIEETCYNDIDSDIEIEMERRLLPRDERVERIKNGIEHTIKAEASDEFGLEEEEIVMEWKDQAKSLEPSKKQEGMDASPPNAILDLEYIYGYRCHDTRNNLKYGNKGQIVYHTAGVGIVLDPNNMTQKHFLEHNDDISCLDIYENLVLTGQVGLNPMLMVWNIDNMRMVCLFNDVLKNGISNCCFSNDGKSVSAIAMDDDHFMAVYDIDISINSRKDPKNKTSPLIASGKLTKKEVFDIKFLPGDYQIVVACMKEISICTWKNGIILAERGVWKEQQPQPVLTIAINGEYIVTGVFNGNFLCWKKNICIKSVKAHVTPVKAIITRSAGRGIISADKRGIIIGWDPQFNKVFEIDTKDLPLKLSFPPKGSPNVISVCESSDGKILFGTRRSEIAEILSYEEGQKIQCKLYMQGHFNGELWGLDTHPTQNIFYTVGEDEILAMWDVKQKKLLKSTTNQYASKTLSVSQNAKWIATGCSNGRVFIYDAGSLKKLQEISQFVDPDKEIISLVKFSPNNELLCVCYKPPFSEISFYSTKTWKKQSQIPNCKYHVYTLDFSVDSKFIQINTSNYTIEFYDVNLAQPIQFDIAKDIQWFTWTCIYGWQVQGIWPDCSDGDDVNATDRSKDGKCLVSCDDFGKLKLFKNPCPKEKSGCIKYTGHSSYVCGVKFTNSGEHIISVGGDELSIFQWRYIYSPQKLDVQEIQDEPEQTQENVGGTIFEQEVLDKGDMIGAVKPFLGEVQRSVPSWYKPNKARDNQDPKGNLSLYHIHGFRFFYILDECRDMLGWTDKNKVVFVSAALGVEVDPKTQQQTFFNKHEEDIVSFALHPNRNIAATGQMAQAGKAKCIDIFVWDIDTKEVLANFNQFHLRAIVLLKFSPDGSLLLTVGQDDDNSLAIYDWQGKRQICTSNIDKAKVNGAAWKDNEEFVTVGNKHIKFWKINGRNVQGKMGQQQGKFESQFSVVYAFDNQVIVSGGGSGTLFCWKGGSSDKGIKGHEGKVSTFIMDKFKKLLYSGGLDGKVISWGYEGGQLVKKQELINLSRNPLFPSGVVAMDYNEKSQQWLFGTNGAQIFTFDPAKKQTSIVIQGHYGEELWGACAAPTGHKYVTGGGDKTVRIWDIDQKKMICVSKPFPSEVRAVDWSNDGKFIVCGDLNGFVYLLDPNTLQIMDTAKTIFTNMPQRQSQYWIQDLKISPDCKKVAFGAHAGASHLEVWTIEYPKFGKVGTKIQCGLTSALTALDWSVDSSIVVVNSGAYELKYVDVNAKKNQPSSSQANTEFTSWTCKLGWPVQGIFPSADYSGVNTVCRSHSKKFLVSGEDTQHVVLMNYPVVVPKQKRKEYIGHSSHVMRVRFTCDDNFLISVGGNDKSIIVWKTDFGSAQGKVEQANLEEQFKEEGADDIDMPLKKRKVQLTPKKQIKKDDNSLFIQEETDEGDQFMACKPWMGSIKEPTYQYYQSKTDGHKPPKCDLEIEYVHGYRTKDMRNNLFFLSNGQVLYNAAALGIVLDIESNKQTYFNKHEDDITAIDLNPFDKLTVATGELGAKPNIFVWNAETKEVKCQFKAPLQKGIIALAFTPNGKRLVAGAVDVDHSLAVFDVSCKGAVLWSDKSGPDVIVDLRWNTDDAFVTVGVKHYKCWKYDNGKCQGKKGQFGKGASNNLSGIGINGNDTLCGAADGCIQIWKGEAFMKALPSKHSQICDCITVTQDYVFSGGRDGVFFVLSKNYEEILAVKVKEKCPDSVCPGVRAIYADLANSKLLIGTLGSEIYQFSWDGRTIINSQTEFKVSNLMRGHFCPNLKWTNEVWGLDIFQEDQDKFVTCSDDGTVRVWSIGERKQVKIGNTLLTGDGKEEKTDLNTGDFTDQCKARVVSTNPKDGGFTVGMKDGTIRIYDAELNQTKVFKQAKEWISDIKFSPDGTTCIIGSHDNALYAYKYPSWKTIGKKMSKHSSYITHFDFSRDGVNLHSTCGAYELLFWDVAQCKQLPGGASALKDEFWYTWTVTLGWPVQGIWPECADGTDINAVDRSNTTINGKSDPKTSYHLLACGDDFSHVRILRFPSLKKSSEAVVGTGHSSHVTNVKWTKDDSRIISTGGEDQCIFVWKVIKK</sequence>
<name>A0A8S1QRR7_9CILI</name>
<dbReference type="Pfam" id="PF13499">
    <property type="entry name" value="EF-hand_7"/>
    <property type="match status" value="1"/>
</dbReference>
<evidence type="ECO:0000256" key="3">
    <source>
        <dbReference type="PROSITE-ProRule" id="PRU00221"/>
    </source>
</evidence>
<protein>
    <recommendedName>
        <fullName evidence="4">EF-hand domain-containing protein</fullName>
    </recommendedName>
</protein>
<evidence type="ECO:0000256" key="1">
    <source>
        <dbReference type="ARBA" id="ARBA00022574"/>
    </source>
</evidence>
<dbReference type="PANTHER" id="PTHR13720:SF33">
    <property type="entry name" value="HELP DOMAIN-CONTAINING PROTEIN"/>
    <property type="match status" value="1"/>
</dbReference>
<keyword evidence="6" id="KW-1185">Reference proteome</keyword>
<evidence type="ECO:0000256" key="2">
    <source>
        <dbReference type="ARBA" id="ARBA00022737"/>
    </source>
</evidence>
<dbReference type="InterPro" id="IPR001680">
    <property type="entry name" value="WD40_rpt"/>
</dbReference>
<evidence type="ECO:0000313" key="5">
    <source>
        <dbReference type="EMBL" id="CAD8117812.1"/>
    </source>
</evidence>
<dbReference type="FunFam" id="2.130.10.10:FF:000898">
    <property type="entry name" value="Predicted protein"/>
    <property type="match status" value="2"/>
</dbReference>
<dbReference type="PANTHER" id="PTHR13720">
    <property type="entry name" value="WD-40 REPEAT PROTEIN"/>
    <property type="match status" value="1"/>
</dbReference>
<dbReference type="InterPro" id="IPR002048">
    <property type="entry name" value="EF_hand_dom"/>
</dbReference>
<feature type="domain" description="EF-hand" evidence="4">
    <location>
        <begin position="49"/>
        <end position="84"/>
    </location>
</feature>
<keyword evidence="1 3" id="KW-0853">WD repeat</keyword>
<organism evidence="5 6">
    <name type="scientific">Paramecium sonneborni</name>
    <dbReference type="NCBI Taxonomy" id="65129"/>
    <lineage>
        <taxon>Eukaryota</taxon>
        <taxon>Sar</taxon>
        <taxon>Alveolata</taxon>
        <taxon>Ciliophora</taxon>
        <taxon>Intramacronucleata</taxon>
        <taxon>Oligohymenophorea</taxon>
        <taxon>Peniculida</taxon>
        <taxon>Parameciidae</taxon>
        <taxon>Paramecium</taxon>
    </lineage>
</organism>
<dbReference type="OrthoDB" id="47802at2759"/>
<dbReference type="GO" id="GO:0005509">
    <property type="term" value="F:calcium ion binding"/>
    <property type="evidence" value="ECO:0007669"/>
    <property type="project" value="InterPro"/>
</dbReference>
<dbReference type="PROSITE" id="PS50222">
    <property type="entry name" value="EF_HAND_2"/>
    <property type="match status" value="2"/>
</dbReference>
<dbReference type="GO" id="GO:0008017">
    <property type="term" value="F:microtubule binding"/>
    <property type="evidence" value="ECO:0007669"/>
    <property type="project" value="TreeGrafter"/>
</dbReference>
<feature type="repeat" description="WD" evidence="3">
    <location>
        <begin position="1979"/>
        <end position="2008"/>
    </location>
</feature>
<comment type="caution">
    <text evidence="5">The sequence shown here is derived from an EMBL/GenBank/DDBJ whole genome shotgun (WGS) entry which is preliminary data.</text>
</comment>
<dbReference type="InterPro" id="IPR055439">
    <property type="entry name" value="Beta-prop_EML_1st"/>
</dbReference>
<evidence type="ECO:0000259" key="4">
    <source>
        <dbReference type="PROSITE" id="PS50222"/>
    </source>
</evidence>
<dbReference type="EMBL" id="CAJJDN010000115">
    <property type="protein sequence ID" value="CAD8117812.1"/>
    <property type="molecule type" value="Genomic_DNA"/>
</dbReference>
<gene>
    <name evidence="5" type="ORF">PSON_ATCC_30995.1.T1150035</name>
</gene>
<dbReference type="InterPro" id="IPR055442">
    <property type="entry name" value="Beta-prop_EML-like_2nd"/>
</dbReference>
<accession>A0A8S1QRR7</accession>
<feature type="domain" description="EF-hand" evidence="4">
    <location>
        <begin position="85"/>
        <end position="120"/>
    </location>
</feature>
<evidence type="ECO:0000313" key="6">
    <source>
        <dbReference type="Proteomes" id="UP000692954"/>
    </source>
</evidence>
<feature type="repeat" description="WD" evidence="3">
    <location>
        <begin position="1277"/>
        <end position="1304"/>
    </location>
</feature>
<dbReference type="CDD" id="cd00051">
    <property type="entry name" value="EFh"/>
    <property type="match status" value="1"/>
</dbReference>
<dbReference type="InterPro" id="IPR050630">
    <property type="entry name" value="WD_repeat_EMAP"/>
</dbReference>
<dbReference type="PROSITE" id="PS00018">
    <property type="entry name" value="EF_HAND_1"/>
    <property type="match status" value="1"/>
</dbReference>
<dbReference type="Proteomes" id="UP000692954">
    <property type="component" value="Unassembled WGS sequence"/>
</dbReference>
<dbReference type="InterPro" id="IPR018247">
    <property type="entry name" value="EF_Hand_1_Ca_BS"/>
</dbReference>
<dbReference type="InterPro" id="IPR005108">
    <property type="entry name" value="HELP"/>
</dbReference>
<dbReference type="SMART" id="SM00054">
    <property type="entry name" value="EFh"/>
    <property type="match status" value="3"/>
</dbReference>
<reference evidence="5" key="1">
    <citation type="submission" date="2021-01" db="EMBL/GenBank/DDBJ databases">
        <authorList>
            <consortium name="Genoscope - CEA"/>
            <person name="William W."/>
        </authorList>
    </citation>
    <scope>NUCLEOTIDE SEQUENCE</scope>
</reference>
<dbReference type="PROSITE" id="PS50294">
    <property type="entry name" value="WD_REPEATS_REGION"/>
    <property type="match status" value="1"/>
</dbReference>